<gene>
    <name evidence="1" type="ORF">GCM10011514_03510</name>
</gene>
<evidence type="ECO:0000313" key="2">
    <source>
        <dbReference type="Proteomes" id="UP000609064"/>
    </source>
</evidence>
<dbReference type="AlphaFoldDB" id="A0A916YFR6"/>
<organism evidence="1 2">
    <name type="scientific">Emticicia aquatilis</name>
    <dbReference type="NCBI Taxonomy" id="1537369"/>
    <lineage>
        <taxon>Bacteria</taxon>
        <taxon>Pseudomonadati</taxon>
        <taxon>Bacteroidota</taxon>
        <taxon>Cytophagia</taxon>
        <taxon>Cytophagales</taxon>
        <taxon>Leadbetterellaceae</taxon>
        <taxon>Emticicia</taxon>
    </lineage>
</organism>
<reference evidence="1" key="1">
    <citation type="journal article" date="2014" name="Int. J. Syst. Evol. Microbiol.">
        <title>Complete genome sequence of Corynebacterium casei LMG S-19264T (=DSM 44701T), isolated from a smear-ripened cheese.</title>
        <authorList>
            <consortium name="US DOE Joint Genome Institute (JGI-PGF)"/>
            <person name="Walter F."/>
            <person name="Albersmeier A."/>
            <person name="Kalinowski J."/>
            <person name="Ruckert C."/>
        </authorList>
    </citation>
    <scope>NUCLEOTIDE SEQUENCE</scope>
    <source>
        <strain evidence="1">CGMCC 1.15958</strain>
    </source>
</reference>
<keyword evidence="2" id="KW-1185">Reference proteome</keyword>
<accession>A0A916YFR6</accession>
<protein>
    <submittedName>
        <fullName evidence="1">Uncharacterized protein</fullName>
    </submittedName>
</protein>
<dbReference type="Proteomes" id="UP000609064">
    <property type="component" value="Unassembled WGS sequence"/>
</dbReference>
<evidence type="ECO:0000313" key="1">
    <source>
        <dbReference type="EMBL" id="GGD42869.1"/>
    </source>
</evidence>
<comment type="caution">
    <text evidence="1">The sequence shown here is derived from an EMBL/GenBank/DDBJ whole genome shotgun (WGS) entry which is preliminary data.</text>
</comment>
<name>A0A916YFR6_9BACT</name>
<dbReference type="EMBL" id="BMKK01000001">
    <property type="protein sequence ID" value="GGD42869.1"/>
    <property type="molecule type" value="Genomic_DNA"/>
</dbReference>
<proteinExistence type="predicted"/>
<reference evidence="1" key="2">
    <citation type="submission" date="2020-09" db="EMBL/GenBank/DDBJ databases">
        <authorList>
            <person name="Sun Q."/>
            <person name="Zhou Y."/>
        </authorList>
    </citation>
    <scope>NUCLEOTIDE SEQUENCE</scope>
    <source>
        <strain evidence="1">CGMCC 1.15958</strain>
    </source>
</reference>
<sequence>MQIAGSSDSKIVVNKKNGDTTFQAYYNSRDVVNNTHQEFTKTYKGTPFFKNGWYKGKISTESGKDMEFLMAFNVQKNELYIVEDINKDAIAIKPEAFTIMGHHFSKFENAYYEVIHISKNTLLKEHSCILHSSSTDKTGYEASGDYEGEFVKSSKFFILKDESVIQLPRSKNFLNLFGDKKPLVEQYVKANNINLKTENGLVSTFKYYDSLENPQ</sequence>